<dbReference type="SUPFAM" id="SSF48452">
    <property type="entry name" value="TPR-like"/>
    <property type="match status" value="1"/>
</dbReference>
<protein>
    <submittedName>
        <fullName evidence="1">Uncharacterized protein</fullName>
    </submittedName>
</protein>
<evidence type="ECO:0000313" key="2">
    <source>
        <dbReference type="Proteomes" id="UP000518300"/>
    </source>
</evidence>
<dbReference type="EMBL" id="JABBJJ010000144">
    <property type="protein sequence ID" value="NMO18606.1"/>
    <property type="molecule type" value="Genomic_DNA"/>
</dbReference>
<dbReference type="AlphaFoldDB" id="A0A848LLI8"/>
<gene>
    <name evidence="1" type="ORF">HG543_27635</name>
</gene>
<proteinExistence type="predicted"/>
<comment type="caution">
    <text evidence="1">The sequence shown here is derived from an EMBL/GenBank/DDBJ whole genome shotgun (WGS) entry which is preliminary data.</text>
</comment>
<sequence length="227" mass="25872">MKLEPIDTPYFGNDGRGPTRLRWLHWSDSRFEEARRDGDPGGIIGAEFACDFLTDDDPSGPFGSTVLSNPQRAPRAWVYFGGLQVIQVVPEEVHSYWHRELPREGFAGVGRIVDSHWLASFNPRHLSACGHYVLEFYDELVEVIATELLWGRGPFQIEVLAETNPYFLDAYYSRAQAREQAGDLAGAISDYERYGAKTPNRSSAEYAERTVERLRAQLKKQPHRKPR</sequence>
<keyword evidence="2" id="KW-1185">Reference proteome</keyword>
<name>A0A848LLI8_9BACT</name>
<dbReference type="Gene3D" id="1.25.40.10">
    <property type="entry name" value="Tetratricopeptide repeat domain"/>
    <property type="match status" value="1"/>
</dbReference>
<accession>A0A848LLI8</accession>
<organism evidence="1 2">
    <name type="scientific">Pyxidicoccus fallax</name>
    <dbReference type="NCBI Taxonomy" id="394095"/>
    <lineage>
        <taxon>Bacteria</taxon>
        <taxon>Pseudomonadati</taxon>
        <taxon>Myxococcota</taxon>
        <taxon>Myxococcia</taxon>
        <taxon>Myxococcales</taxon>
        <taxon>Cystobacterineae</taxon>
        <taxon>Myxococcaceae</taxon>
        <taxon>Pyxidicoccus</taxon>
    </lineage>
</organism>
<reference evidence="1 2" key="1">
    <citation type="submission" date="2020-04" db="EMBL/GenBank/DDBJ databases">
        <title>Draft genome of Pyxidicoccus fallax type strain.</title>
        <authorList>
            <person name="Whitworth D.E."/>
        </authorList>
    </citation>
    <scope>NUCLEOTIDE SEQUENCE [LARGE SCALE GENOMIC DNA]</scope>
    <source>
        <strain evidence="1 2">DSM 14698</strain>
    </source>
</reference>
<dbReference type="InterPro" id="IPR011990">
    <property type="entry name" value="TPR-like_helical_dom_sf"/>
</dbReference>
<evidence type="ECO:0000313" key="1">
    <source>
        <dbReference type="EMBL" id="NMO18606.1"/>
    </source>
</evidence>
<dbReference type="Proteomes" id="UP000518300">
    <property type="component" value="Unassembled WGS sequence"/>
</dbReference>
<dbReference type="RefSeq" id="WP_169347871.1">
    <property type="nucleotide sequence ID" value="NZ_JABBJJ010000144.1"/>
</dbReference>